<dbReference type="AlphaFoldDB" id="A0A0R8P224"/>
<evidence type="ECO:0000256" key="1">
    <source>
        <dbReference type="ARBA" id="ARBA00004613"/>
    </source>
</evidence>
<evidence type="ECO:0000313" key="6">
    <source>
        <dbReference type="EMBL" id="AKW47226.1"/>
    </source>
</evidence>
<accession>A0A0R8P224</accession>
<dbReference type="GO" id="GO:0005615">
    <property type="term" value="C:extracellular space"/>
    <property type="evidence" value="ECO:0007669"/>
    <property type="project" value="TreeGrafter"/>
</dbReference>
<dbReference type="PANTHER" id="PTHR11857:SF43">
    <property type="entry name" value="GEO07291P1-RELATED"/>
    <property type="match status" value="1"/>
</dbReference>
<dbReference type="Pfam" id="PF01395">
    <property type="entry name" value="PBP_GOBP"/>
    <property type="match status" value="1"/>
</dbReference>
<dbReference type="PANTHER" id="PTHR11857">
    <property type="entry name" value="ODORANT BINDING PROTEIN-RELATED"/>
    <property type="match status" value="1"/>
</dbReference>
<comment type="similarity">
    <text evidence="2">Belongs to the PBP/GOBP family.</text>
</comment>
<proteinExistence type="evidence at transcript level"/>
<feature type="chain" id="PRO_5006587756" evidence="5">
    <location>
        <begin position="21"/>
        <end position="135"/>
    </location>
</feature>
<dbReference type="GO" id="GO:0005549">
    <property type="term" value="F:odorant binding"/>
    <property type="evidence" value="ECO:0007669"/>
    <property type="project" value="InterPro"/>
</dbReference>
<evidence type="ECO:0000256" key="2">
    <source>
        <dbReference type="ARBA" id="ARBA00008098"/>
    </source>
</evidence>
<dbReference type="EMBL" id="KP082934">
    <property type="protein sequence ID" value="AKW47226.1"/>
    <property type="molecule type" value="mRNA"/>
</dbReference>
<reference evidence="6" key="1">
    <citation type="submission" date="2014-10" db="EMBL/GenBank/DDBJ databases">
        <title>Identification and comparison of genes expressed in the antennae of Chrysopa pallens and Chrysoperla sinica.</title>
        <authorList>
            <person name="Li Z."/>
        </authorList>
    </citation>
    <scope>NUCLEOTIDE SEQUENCE</scope>
</reference>
<keyword evidence="4 5" id="KW-0732">Signal</keyword>
<comment type="subcellular location">
    <subcellularLocation>
        <location evidence="1">Secreted</location>
    </subcellularLocation>
</comment>
<evidence type="ECO:0000256" key="4">
    <source>
        <dbReference type="ARBA" id="ARBA00022729"/>
    </source>
</evidence>
<dbReference type="SMART" id="SM00708">
    <property type="entry name" value="PhBP"/>
    <property type="match status" value="1"/>
</dbReference>
<dbReference type="InterPro" id="IPR006170">
    <property type="entry name" value="PBP/GOBP"/>
</dbReference>
<dbReference type="GO" id="GO:0007608">
    <property type="term" value="P:sensory perception of smell"/>
    <property type="evidence" value="ECO:0007669"/>
    <property type="project" value="TreeGrafter"/>
</dbReference>
<sequence>MKYFIALCVIAALCIVQNEAKKLSADQQKQLKEKSEECKKETKVDPQLIENAKKGEPVSGDDFKAYAVCLTKRLGLLNDAGDVNIEKALAFLPPGEDKVAAKKSLDSCQNIKVDEAINTKFLRSLCIYKEFKGIL</sequence>
<dbReference type="CDD" id="cd23992">
    <property type="entry name" value="PBP_GOBP"/>
    <property type="match status" value="1"/>
</dbReference>
<evidence type="ECO:0000256" key="5">
    <source>
        <dbReference type="SAM" id="SignalP"/>
    </source>
</evidence>
<dbReference type="InterPro" id="IPR036728">
    <property type="entry name" value="PBP_GOBP_sf"/>
</dbReference>
<dbReference type="SUPFAM" id="SSF47565">
    <property type="entry name" value="Insect pheromone/odorant-binding proteins"/>
    <property type="match status" value="1"/>
</dbReference>
<organism evidence="6">
    <name type="scientific">Chrysoperla nipponensis</name>
    <name type="common">Green lacewing</name>
    <dbReference type="NCBI Taxonomy" id="413239"/>
    <lineage>
        <taxon>Eukaryota</taxon>
        <taxon>Metazoa</taxon>
        <taxon>Ecdysozoa</taxon>
        <taxon>Arthropoda</taxon>
        <taxon>Hexapoda</taxon>
        <taxon>Insecta</taxon>
        <taxon>Pterygota</taxon>
        <taxon>Neoptera</taxon>
        <taxon>Endopterygota</taxon>
        <taxon>Neuroptera</taxon>
        <taxon>Hemerobiiformia</taxon>
        <taxon>Chrysopidae</taxon>
        <taxon>Chrysopinae</taxon>
        <taxon>Chrysoperla</taxon>
    </lineage>
</organism>
<protein>
    <submittedName>
        <fullName evidence="6">Odorant binding protein 5</fullName>
    </submittedName>
</protein>
<evidence type="ECO:0000256" key="3">
    <source>
        <dbReference type="ARBA" id="ARBA00022525"/>
    </source>
</evidence>
<feature type="signal peptide" evidence="5">
    <location>
        <begin position="1"/>
        <end position="20"/>
    </location>
</feature>
<keyword evidence="3" id="KW-0964">Secreted</keyword>
<name>A0A0R8P224_CHRNP</name>
<dbReference type="Gene3D" id="1.10.238.20">
    <property type="entry name" value="Pheromone/general odorant binding protein domain"/>
    <property type="match status" value="1"/>
</dbReference>